<evidence type="ECO:0000256" key="3">
    <source>
        <dbReference type="ARBA" id="ARBA00023242"/>
    </source>
</evidence>
<dbReference type="SMART" id="SM00544">
    <property type="entry name" value="MA3"/>
    <property type="match status" value="1"/>
</dbReference>
<feature type="region of interest" description="Disordered" evidence="4">
    <location>
        <begin position="98"/>
        <end position="125"/>
    </location>
</feature>
<evidence type="ECO:0000313" key="7">
    <source>
        <dbReference type="Proteomes" id="UP000232323"/>
    </source>
</evidence>
<dbReference type="PROSITE" id="PS51366">
    <property type="entry name" value="MI"/>
    <property type="match status" value="1"/>
</dbReference>
<dbReference type="OrthoDB" id="10260961at2759"/>
<dbReference type="InterPro" id="IPR003891">
    <property type="entry name" value="Initiation_fac_eIF4g_MI"/>
</dbReference>
<feature type="compositionally biased region" description="Acidic residues" evidence="4">
    <location>
        <begin position="287"/>
        <end position="337"/>
    </location>
</feature>
<feature type="region of interest" description="Disordered" evidence="4">
    <location>
        <begin position="912"/>
        <end position="937"/>
    </location>
</feature>
<keyword evidence="3" id="KW-0539">Nucleus</keyword>
<feature type="compositionally biased region" description="Acidic residues" evidence="4">
    <location>
        <begin position="258"/>
        <end position="279"/>
    </location>
</feature>
<keyword evidence="7" id="KW-1185">Reference proteome</keyword>
<dbReference type="EMBL" id="BEGY01000028">
    <property type="protein sequence ID" value="GAX77898.1"/>
    <property type="molecule type" value="Genomic_DNA"/>
</dbReference>
<gene>
    <name evidence="6" type="ORF">CEUSTIGMA_g5340.t1</name>
</gene>
<evidence type="ECO:0000313" key="6">
    <source>
        <dbReference type="EMBL" id="GAX77898.1"/>
    </source>
</evidence>
<evidence type="ECO:0000256" key="1">
    <source>
        <dbReference type="ARBA" id="ARBA00004604"/>
    </source>
</evidence>
<comment type="similarity">
    <text evidence="2">Belongs to the CWC22 family.</text>
</comment>
<dbReference type="InterPro" id="IPR003890">
    <property type="entry name" value="MIF4G-like_typ-3"/>
</dbReference>
<dbReference type="PANTHER" id="PTHR18034:SF4">
    <property type="entry name" value="NUCLEOLAR MIF4G DOMAIN-CONTAINING PROTEIN 1"/>
    <property type="match status" value="1"/>
</dbReference>
<dbReference type="Proteomes" id="UP000232323">
    <property type="component" value="Unassembled WGS sequence"/>
</dbReference>
<feature type="region of interest" description="Disordered" evidence="4">
    <location>
        <begin position="1"/>
        <end position="57"/>
    </location>
</feature>
<dbReference type="SUPFAM" id="SSF48371">
    <property type="entry name" value="ARM repeat"/>
    <property type="match status" value="1"/>
</dbReference>
<reference evidence="6 7" key="1">
    <citation type="submission" date="2017-08" db="EMBL/GenBank/DDBJ databases">
        <title>Acidophilic green algal genome provides insights into adaptation to an acidic environment.</title>
        <authorList>
            <person name="Hirooka S."/>
            <person name="Hirose Y."/>
            <person name="Kanesaki Y."/>
            <person name="Higuchi S."/>
            <person name="Fujiwara T."/>
            <person name="Onuma R."/>
            <person name="Era A."/>
            <person name="Ohbayashi R."/>
            <person name="Uzuka A."/>
            <person name="Nozaki H."/>
            <person name="Yoshikawa H."/>
            <person name="Miyagishima S.Y."/>
        </authorList>
    </citation>
    <scope>NUCLEOTIDE SEQUENCE [LARGE SCALE GENOMIC DNA]</scope>
    <source>
        <strain evidence="6 7">NIES-2499</strain>
    </source>
</reference>
<feature type="region of interest" description="Disordered" evidence="4">
    <location>
        <begin position="195"/>
        <end position="368"/>
    </location>
</feature>
<dbReference type="Pfam" id="PF02854">
    <property type="entry name" value="MIF4G"/>
    <property type="match status" value="1"/>
</dbReference>
<dbReference type="GO" id="GO:0042274">
    <property type="term" value="P:ribosomal small subunit biogenesis"/>
    <property type="evidence" value="ECO:0007669"/>
    <property type="project" value="TreeGrafter"/>
</dbReference>
<dbReference type="Pfam" id="PF02847">
    <property type="entry name" value="MA3"/>
    <property type="match status" value="1"/>
</dbReference>
<feature type="compositionally biased region" description="Gly residues" evidence="4">
    <location>
        <begin position="1"/>
        <end position="11"/>
    </location>
</feature>
<comment type="subcellular location">
    <subcellularLocation>
        <location evidence="1">Nucleus</location>
        <location evidence="1">Nucleolus</location>
    </subcellularLocation>
</comment>
<dbReference type="Gene3D" id="1.25.40.180">
    <property type="match status" value="1"/>
</dbReference>
<feature type="domain" description="MI" evidence="5">
    <location>
        <begin position="725"/>
        <end position="841"/>
    </location>
</feature>
<evidence type="ECO:0000256" key="2">
    <source>
        <dbReference type="ARBA" id="ARBA00006856"/>
    </source>
</evidence>
<dbReference type="AlphaFoldDB" id="A0A250X482"/>
<name>A0A250X482_9CHLO</name>
<comment type="caution">
    <text evidence="6">The sequence shown here is derived from an EMBL/GenBank/DDBJ whole genome shotgun (WGS) entry which is preliminary data.</text>
</comment>
<dbReference type="GO" id="GO:0005730">
    <property type="term" value="C:nucleolus"/>
    <property type="evidence" value="ECO:0007669"/>
    <property type="project" value="UniProtKB-SubCell"/>
</dbReference>
<dbReference type="PANTHER" id="PTHR18034">
    <property type="entry name" value="CELL CYCLE CONTROL PROTEIN CWF22-RELATED"/>
    <property type="match status" value="1"/>
</dbReference>
<feature type="compositionally biased region" description="Basic residues" evidence="4">
    <location>
        <begin position="36"/>
        <end position="49"/>
    </location>
</feature>
<organism evidence="6 7">
    <name type="scientific">Chlamydomonas eustigma</name>
    <dbReference type="NCBI Taxonomy" id="1157962"/>
    <lineage>
        <taxon>Eukaryota</taxon>
        <taxon>Viridiplantae</taxon>
        <taxon>Chlorophyta</taxon>
        <taxon>core chlorophytes</taxon>
        <taxon>Chlorophyceae</taxon>
        <taxon>CS clade</taxon>
        <taxon>Chlamydomonadales</taxon>
        <taxon>Chlamydomonadaceae</taxon>
        <taxon>Chlamydomonas</taxon>
    </lineage>
</organism>
<feature type="compositionally biased region" description="Polar residues" evidence="4">
    <location>
        <begin position="232"/>
        <end position="245"/>
    </location>
</feature>
<dbReference type="STRING" id="1157962.A0A250X482"/>
<evidence type="ECO:0000259" key="5">
    <source>
        <dbReference type="PROSITE" id="PS51366"/>
    </source>
</evidence>
<dbReference type="InterPro" id="IPR016024">
    <property type="entry name" value="ARM-type_fold"/>
</dbReference>
<accession>A0A250X482</accession>
<dbReference type="SMART" id="SM00543">
    <property type="entry name" value="MIF4G"/>
    <property type="match status" value="1"/>
</dbReference>
<feature type="compositionally biased region" description="Polar residues" evidence="4">
    <location>
        <begin position="912"/>
        <end position="923"/>
    </location>
</feature>
<proteinExistence type="inferred from homology"/>
<feature type="compositionally biased region" description="Low complexity" evidence="4">
    <location>
        <begin position="338"/>
        <end position="351"/>
    </location>
</feature>
<feature type="compositionally biased region" description="Acidic residues" evidence="4">
    <location>
        <begin position="352"/>
        <end position="363"/>
    </location>
</feature>
<dbReference type="InterPro" id="IPR050781">
    <property type="entry name" value="CWC22_splicing_factor"/>
</dbReference>
<dbReference type="GO" id="GO:0003723">
    <property type="term" value="F:RNA binding"/>
    <property type="evidence" value="ECO:0007669"/>
    <property type="project" value="InterPro"/>
</dbReference>
<evidence type="ECO:0000256" key="4">
    <source>
        <dbReference type="SAM" id="MobiDB-lite"/>
    </source>
</evidence>
<sequence length="971" mass="105773">MAFQGRSGGRGKSQLGPKLPNSFLQNLQKTKESKSKLKKGASRKDKRRAKKEEEKAAKIDYFEKRSKEKKERRNLHEKILHNTMQADLAARQLRDIRSPSQAQKTVNKPNAVKASSGASKLVQAKRPRTRFEELLAEGFEGRSDSKAFEEELRLQRSLEKKLGIKGGKKPKMSEEDGLEDLLKGISSADISLASLKPKPLPAAQEPTLSSRISSKRKLGAIHAGDKPAAVSASENGRLTATTSSDRPARESSLRGVDVDSEGVSDDDEDISRDVDDDLMDEIKDSGSDEEEVGEEDEDEDSQEEAEEEDMMLSDSEDDFFGMGEDEEDQEGDEEEVGNDGSSDGDGSSSNEGDGEQDGEEMEEGSSRVRIRSALGASTSAAQEAVGAIGVAAALGGTKYVPPALRKKLEASEAGASASGVERRIIGLLNRLAESNVQSIVRDVVGLYASEGRRLVTSVVVQQILCAASDGPRATEQFAAIAAAFVSSLAAGCQSQEMGASFLAELADKMEEAYKRKDSLALHNLVMVISHLYSCGLVRSDVVYSLLHKLRDRLSELDVDMVVLVLGSVGLQLRNEDPAAMKDFVVGIHARAADLGQQGALTKRAQLMLDLVVDVKNNRRSADSGGSGGKRAASVLSPGVLKWLRQSGVEEVQLRNITWEKLLDKSKRKGMWWLPAAGESSGGVGGGSLHRLPGRSGLVPASDDATEVEEQQALLKLAAEQRMNTDVRRAVFMAVMGSEDCIEAHEKLLRLPLKGEQEREVVRVLLHCCLSEQSWNPYYALLAVKLAKSSKSHRMTLQFSLWDHYKGLADVQTAQLSSLAKLNAVLIAKGALSLSMLKVVDFNDLSARQLFFWRLFFRHLLQTCKDSGEIKDVFERAAAARKQEPKFLPALLLFIKSDVGPWLAMQGTSVSTTGISRSTPTTEPLHNADVLGGTSKQPGTLHQDAKLDELMRRVRLAERTLEATSAGRQIRE</sequence>
<feature type="compositionally biased region" description="Polar residues" evidence="4">
    <location>
        <begin position="98"/>
        <end position="108"/>
    </location>
</feature>
<protein>
    <recommendedName>
        <fullName evidence="5">MI domain-containing protein</fullName>
    </recommendedName>
</protein>